<dbReference type="InterPro" id="IPR026444">
    <property type="entry name" value="Secre_tail"/>
</dbReference>
<organism evidence="2 3">
    <name type="scientific">Hymenobacter saemangeumensis</name>
    <dbReference type="NCBI Taxonomy" id="1084522"/>
    <lineage>
        <taxon>Bacteria</taxon>
        <taxon>Pseudomonadati</taxon>
        <taxon>Bacteroidota</taxon>
        <taxon>Cytophagia</taxon>
        <taxon>Cytophagales</taxon>
        <taxon>Hymenobacteraceae</taxon>
        <taxon>Hymenobacter</taxon>
    </lineage>
</organism>
<name>A0ABP8IA31_9BACT</name>
<feature type="domain" description="Secretion system C-terminal sorting" evidence="1">
    <location>
        <begin position="253"/>
        <end position="324"/>
    </location>
</feature>
<proteinExistence type="predicted"/>
<keyword evidence="3" id="KW-1185">Reference proteome</keyword>
<dbReference type="EMBL" id="BAABGZ010000016">
    <property type="protein sequence ID" value="GAA4354214.1"/>
    <property type="molecule type" value="Genomic_DNA"/>
</dbReference>
<comment type="caution">
    <text evidence="2">The sequence shown here is derived from an EMBL/GenBank/DDBJ whole genome shotgun (WGS) entry which is preliminary data.</text>
</comment>
<dbReference type="Proteomes" id="UP001501153">
    <property type="component" value="Unassembled WGS sequence"/>
</dbReference>
<reference evidence="3" key="1">
    <citation type="journal article" date="2019" name="Int. J. Syst. Evol. Microbiol.">
        <title>The Global Catalogue of Microorganisms (GCM) 10K type strain sequencing project: providing services to taxonomists for standard genome sequencing and annotation.</title>
        <authorList>
            <consortium name="The Broad Institute Genomics Platform"/>
            <consortium name="The Broad Institute Genome Sequencing Center for Infectious Disease"/>
            <person name="Wu L."/>
            <person name="Ma J."/>
        </authorList>
    </citation>
    <scope>NUCLEOTIDE SEQUENCE [LARGE SCALE GENOMIC DNA]</scope>
    <source>
        <strain evidence="3">JCM 17923</strain>
    </source>
</reference>
<dbReference type="Pfam" id="PF18962">
    <property type="entry name" value="Por_Secre_tail"/>
    <property type="match status" value="1"/>
</dbReference>
<evidence type="ECO:0000313" key="2">
    <source>
        <dbReference type="EMBL" id="GAA4354214.1"/>
    </source>
</evidence>
<dbReference type="NCBIfam" id="TIGR04183">
    <property type="entry name" value="Por_Secre_tail"/>
    <property type="match status" value="1"/>
</dbReference>
<accession>A0ABP8IA31</accession>
<evidence type="ECO:0000259" key="1">
    <source>
        <dbReference type="Pfam" id="PF18962"/>
    </source>
</evidence>
<protein>
    <recommendedName>
        <fullName evidence="1">Secretion system C-terminal sorting domain-containing protein</fullName>
    </recommendedName>
</protein>
<gene>
    <name evidence="2" type="ORF">GCM10023185_15710</name>
</gene>
<evidence type="ECO:0000313" key="3">
    <source>
        <dbReference type="Proteomes" id="UP001501153"/>
    </source>
</evidence>
<sequence>MRLSRRYGLLSGPQWLGQSGSIPQWKMAQLPVPLADSPLFAARLFNLLPGDQLGYSETERPVGSPPCSSRYTLRLVESRQIVGDSLIYVCRQQSRVVHHSSQGCGPPGAVLESGQRGRMAFSLRTGQSPQYPALPFLSGEYRRYARYPGQQSIVVGLGVGLSATAACQPSNGLLAYEEMFVINPSSGVQYTTVTDGNWFQRYGYEAGLGNFITGNTTLQYFLRVPGMGCGPATNYANLLPARAAQAAAVAILHPNPTTETITLVLASAARHGTRLLLFDALGRQQGVVEMAAGQTVAALTLASLPAGVYWLTVQADNQVPVTKRLVKE</sequence>